<dbReference type="Pfam" id="PF03544">
    <property type="entry name" value="TonB_C"/>
    <property type="match status" value="1"/>
</dbReference>
<name>A0A1B2LY72_9GAMM</name>
<dbReference type="InterPro" id="IPR037682">
    <property type="entry name" value="TonB_C"/>
</dbReference>
<evidence type="ECO:0000313" key="13">
    <source>
        <dbReference type="EMBL" id="AOA57875.1"/>
    </source>
</evidence>
<dbReference type="OrthoDB" id="9792439at2"/>
<dbReference type="STRING" id="1789224.BFG52_05585"/>
<reference evidence="13 14" key="1">
    <citation type="submission" date="2016-08" db="EMBL/GenBank/DDBJ databases">
        <authorList>
            <person name="Seilhamer J.J."/>
        </authorList>
    </citation>
    <scope>NUCLEOTIDE SEQUENCE [LARGE SCALE GENOMIC DNA]</scope>
    <source>
        <strain evidence="13 14">BRTC-1</strain>
    </source>
</reference>
<evidence type="ECO:0000313" key="14">
    <source>
        <dbReference type="Proteomes" id="UP000093391"/>
    </source>
</evidence>
<keyword evidence="3" id="KW-0813">Transport</keyword>
<feature type="transmembrane region" description="Helical" evidence="11">
    <location>
        <begin position="52"/>
        <end position="70"/>
    </location>
</feature>
<evidence type="ECO:0000259" key="12">
    <source>
        <dbReference type="PROSITE" id="PS52015"/>
    </source>
</evidence>
<gene>
    <name evidence="13" type="ORF">BFG52_05585</name>
</gene>
<comment type="similarity">
    <text evidence="2">Belongs to the TonB family.</text>
</comment>
<protein>
    <recommendedName>
        <fullName evidence="12">TonB C-terminal domain-containing protein</fullName>
    </recommendedName>
</protein>
<dbReference type="PANTHER" id="PTHR33446:SF2">
    <property type="entry name" value="PROTEIN TONB"/>
    <property type="match status" value="1"/>
</dbReference>
<dbReference type="AlphaFoldDB" id="A0A1B2LY72"/>
<dbReference type="KEGG" id="ala:BFG52_05585"/>
<dbReference type="SUPFAM" id="SSF74653">
    <property type="entry name" value="TolA/TonB C-terminal domain"/>
    <property type="match status" value="1"/>
</dbReference>
<keyword evidence="7" id="KW-0653">Protein transport</keyword>
<dbReference type="PANTHER" id="PTHR33446">
    <property type="entry name" value="PROTEIN TONB-RELATED"/>
    <property type="match status" value="1"/>
</dbReference>
<dbReference type="PROSITE" id="PS52015">
    <property type="entry name" value="TONB_CTD"/>
    <property type="match status" value="1"/>
</dbReference>
<feature type="domain" description="TonB C-terminal" evidence="12">
    <location>
        <begin position="192"/>
        <end position="283"/>
    </location>
</feature>
<accession>A0A1B2LY72</accession>
<evidence type="ECO:0000256" key="4">
    <source>
        <dbReference type="ARBA" id="ARBA00022475"/>
    </source>
</evidence>
<dbReference type="GO" id="GO:0098797">
    <property type="term" value="C:plasma membrane protein complex"/>
    <property type="evidence" value="ECO:0007669"/>
    <property type="project" value="TreeGrafter"/>
</dbReference>
<evidence type="ECO:0000256" key="10">
    <source>
        <dbReference type="SAM" id="MobiDB-lite"/>
    </source>
</evidence>
<feature type="region of interest" description="Disordered" evidence="10">
    <location>
        <begin position="118"/>
        <end position="137"/>
    </location>
</feature>
<sequence length="283" mass="30405">MNGSRRGFYQQAFLAHPVVYNAVVDPVQYVDPFRAQQSRMNQRIATVPRQKIAAAIALVVLAHTAIWYVAQQFPTQPLLDKKATPVVVEIVQPEPQQEPAKVIEPEVIKPKIPPVSTKAAVPAKPDKVPTSPRPAPSKVVTAAIDQSKAVATTNIAPARSATSPNTQPVAVAPASPAPAESLATQPNLPLTEAKGYAGYLSNPAPDYPEIALDRGWEGSVMLRVNVSAAGLPLSVSIKRGSGRKVLDDAAIRTVKRWKFSPAMRGATAIEGWVDVPIDYRLPR</sequence>
<proteinExistence type="inferred from homology"/>
<dbReference type="RefSeq" id="WP_067553453.1">
    <property type="nucleotide sequence ID" value="NZ_CP016895.1"/>
</dbReference>
<keyword evidence="5" id="KW-0997">Cell inner membrane</keyword>
<evidence type="ECO:0000256" key="1">
    <source>
        <dbReference type="ARBA" id="ARBA00004383"/>
    </source>
</evidence>
<evidence type="ECO:0000256" key="8">
    <source>
        <dbReference type="ARBA" id="ARBA00022989"/>
    </source>
</evidence>
<keyword evidence="8 11" id="KW-1133">Transmembrane helix</keyword>
<keyword evidence="14" id="KW-1185">Reference proteome</keyword>
<dbReference type="Gene3D" id="3.30.1150.10">
    <property type="match status" value="1"/>
</dbReference>
<keyword evidence="6 11" id="KW-0812">Transmembrane</keyword>
<keyword evidence="9 11" id="KW-0472">Membrane</keyword>
<evidence type="ECO:0000256" key="6">
    <source>
        <dbReference type="ARBA" id="ARBA00022692"/>
    </source>
</evidence>
<evidence type="ECO:0000256" key="2">
    <source>
        <dbReference type="ARBA" id="ARBA00006555"/>
    </source>
</evidence>
<evidence type="ECO:0000256" key="3">
    <source>
        <dbReference type="ARBA" id="ARBA00022448"/>
    </source>
</evidence>
<dbReference type="InterPro" id="IPR006260">
    <property type="entry name" value="TonB/TolA_C"/>
</dbReference>
<evidence type="ECO:0000256" key="5">
    <source>
        <dbReference type="ARBA" id="ARBA00022519"/>
    </source>
</evidence>
<dbReference type="NCBIfam" id="TIGR01352">
    <property type="entry name" value="tonB_Cterm"/>
    <property type="match status" value="1"/>
</dbReference>
<dbReference type="Proteomes" id="UP000093391">
    <property type="component" value="Chromosome"/>
</dbReference>
<evidence type="ECO:0000256" key="11">
    <source>
        <dbReference type="SAM" id="Phobius"/>
    </source>
</evidence>
<evidence type="ECO:0000256" key="9">
    <source>
        <dbReference type="ARBA" id="ARBA00023136"/>
    </source>
</evidence>
<comment type="subcellular location">
    <subcellularLocation>
        <location evidence="1">Cell inner membrane</location>
        <topology evidence="1">Single-pass membrane protein</topology>
        <orientation evidence="1">Periplasmic side</orientation>
    </subcellularLocation>
</comment>
<dbReference type="GO" id="GO:0055085">
    <property type="term" value="P:transmembrane transport"/>
    <property type="evidence" value="ECO:0007669"/>
    <property type="project" value="InterPro"/>
</dbReference>
<dbReference type="InterPro" id="IPR051045">
    <property type="entry name" value="TonB-dependent_transducer"/>
</dbReference>
<keyword evidence="4" id="KW-1003">Cell membrane</keyword>
<dbReference type="GO" id="GO:0015031">
    <property type="term" value="P:protein transport"/>
    <property type="evidence" value="ECO:0007669"/>
    <property type="project" value="UniProtKB-KW"/>
</dbReference>
<dbReference type="GO" id="GO:0031992">
    <property type="term" value="F:energy transducer activity"/>
    <property type="evidence" value="ECO:0007669"/>
    <property type="project" value="TreeGrafter"/>
</dbReference>
<evidence type="ECO:0000256" key="7">
    <source>
        <dbReference type="ARBA" id="ARBA00022927"/>
    </source>
</evidence>
<organism evidence="13 14">
    <name type="scientific">Acinetobacter larvae</name>
    <dbReference type="NCBI Taxonomy" id="1789224"/>
    <lineage>
        <taxon>Bacteria</taxon>
        <taxon>Pseudomonadati</taxon>
        <taxon>Pseudomonadota</taxon>
        <taxon>Gammaproteobacteria</taxon>
        <taxon>Moraxellales</taxon>
        <taxon>Moraxellaceae</taxon>
        <taxon>Acinetobacter</taxon>
    </lineage>
</organism>
<dbReference type="EMBL" id="CP016895">
    <property type="protein sequence ID" value="AOA57875.1"/>
    <property type="molecule type" value="Genomic_DNA"/>
</dbReference>